<gene>
    <name evidence="1" type="ORF">B5M47_03510</name>
</gene>
<sequence length="174" mass="19149">MRQADVCEGNADLVERAVDLAIRVREELSGRISQQVLDREGYPLRVGTGFFLTTLRREDGSSREEMAVAFDKRNRVAKSRLIISGALPGSEVTWLLVAKDEGLKAPAGQQVERPLVVGKTLFCVRRFGPPSSEGAGSQSALLENDNLSFKFPTEEENASLYDFIVQRLGPVPVN</sequence>
<dbReference type="STRING" id="1968527.B5M47_03510"/>
<dbReference type="EMBL" id="MZGJ01000025">
    <property type="protein sequence ID" value="OQX50674.1"/>
    <property type="molecule type" value="Genomic_DNA"/>
</dbReference>
<accession>A0A1W9NX56</accession>
<evidence type="ECO:0000313" key="2">
    <source>
        <dbReference type="Proteomes" id="UP000192520"/>
    </source>
</evidence>
<protein>
    <submittedName>
        <fullName evidence="1">Uncharacterized protein</fullName>
    </submittedName>
</protein>
<reference evidence="2" key="1">
    <citation type="submission" date="2017-03" db="EMBL/GenBank/DDBJ databases">
        <title>Novel pathways for hydrocarbon cycling and metabolic interdependencies in hydrothermal sediment communities.</title>
        <authorList>
            <person name="Dombrowski N."/>
            <person name="Seitz K."/>
            <person name="Teske A."/>
            <person name="Baker B."/>
        </authorList>
    </citation>
    <scope>NUCLEOTIDE SEQUENCE [LARGE SCALE GENOMIC DNA]</scope>
</reference>
<dbReference type="AlphaFoldDB" id="A0A1W9NX56"/>
<evidence type="ECO:0000313" key="1">
    <source>
        <dbReference type="EMBL" id="OQX50674.1"/>
    </source>
</evidence>
<dbReference type="Proteomes" id="UP000192520">
    <property type="component" value="Unassembled WGS sequence"/>
</dbReference>
<organism evidence="1 2">
    <name type="scientific">candidate division CPR3 bacterium 4484_211</name>
    <dbReference type="NCBI Taxonomy" id="1968527"/>
    <lineage>
        <taxon>Bacteria</taxon>
        <taxon>Bacteria division CPR3</taxon>
    </lineage>
</organism>
<name>A0A1W9NX56_UNCC3</name>
<proteinExistence type="predicted"/>
<comment type="caution">
    <text evidence="1">The sequence shown here is derived from an EMBL/GenBank/DDBJ whole genome shotgun (WGS) entry which is preliminary data.</text>
</comment>